<keyword evidence="4" id="KW-1185">Reference proteome</keyword>
<accession>A0A2N3HP76</accession>
<dbReference type="PANTHER" id="PTHR12526:SF630">
    <property type="entry name" value="GLYCOSYLTRANSFERASE"/>
    <property type="match status" value="1"/>
</dbReference>
<feature type="domain" description="Glycosyl transferase family 1" evidence="1">
    <location>
        <begin position="180"/>
        <end position="331"/>
    </location>
</feature>
<evidence type="ECO:0000313" key="4">
    <source>
        <dbReference type="Proteomes" id="UP000233435"/>
    </source>
</evidence>
<dbReference type="Pfam" id="PF00534">
    <property type="entry name" value="Glycos_transf_1"/>
    <property type="match status" value="1"/>
</dbReference>
<dbReference type="InterPro" id="IPR028098">
    <property type="entry name" value="Glyco_trans_4-like_N"/>
</dbReference>
<dbReference type="Gene3D" id="3.40.50.2000">
    <property type="entry name" value="Glycogen Phosphorylase B"/>
    <property type="match status" value="2"/>
</dbReference>
<evidence type="ECO:0000313" key="3">
    <source>
        <dbReference type="EMBL" id="PKQ46737.1"/>
    </source>
</evidence>
<reference evidence="3 4" key="1">
    <citation type="submission" date="2017-12" db="EMBL/GenBank/DDBJ databases">
        <title>Confluentibacter flavum sp. nov., isolated from the saline lake.</title>
        <authorList>
            <person name="Yu L."/>
        </authorList>
    </citation>
    <scope>NUCLEOTIDE SEQUENCE [LARGE SCALE GENOMIC DNA]</scope>
    <source>
        <strain evidence="3 4">3B</strain>
    </source>
</reference>
<keyword evidence="3" id="KW-0808">Transferase</keyword>
<dbReference type="Pfam" id="PF13439">
    <property type="entry name" value="Glyco_transf_4"/>
    <property type="match status" value="1"/>
</dbReference>
<dbReference type="SUPFAM" id="SSF53756">
    <property type="entry name" value="UDP-Glycosyltransferase/glycogen phosphorylase"/>
    <property type="match status" value="1"/>
</dbReference>
<name>A0A2N3HP76_9FLAO</name>
<gene>
    <name evidence="3" type="ORF">CSW08_01685</name>
</gene>
<dbReference type="GO" id="GO:0016757">
    <property type="term" value="F:glycosyltransferase activity"/>
    <property type="evidence" value="ECO:0007669"/>
    <property type="project" value="InterPro"/>
</dbReference>
<dbReference type="OrthoDB" id="7560678at2"/>
<evidence type="ECO:0000259" key="1">
    <source>
        <dbReference type="Pfam" id="PF00534"/>
    </source>
</evidence>
<feature type="domain" description="Glycosyltransferase subfamily 4-like N-terminal" evidence="2">
    <location>
        <begin position="18"/>
        <end position="135"/>
    </location>
</feature>
<dbReference type="EMBL" id="PJEO01000009">
    <property type="protein sequence ID" value="PKQ46737.1"/>
    <property type="molecule type" value="Genomic_DNA"/>
</dbReference>
<proteinExistence type="predicted"/>
<dbReference type="Proteomes" id="UP000233435">
    <property type="component" value="Unassembled WGS sequence"/>
</dbReference>
<dbReference type="InterPro" id="IPR001296">
    <property type="entry name" value="Glyco_trans_1"/>
</dbReference>
<sequence length="360" mass="41326">MTKKIRVLYTIPNFDTAGSGKVLYDLAKGLDKTKFDVIIACKHNKGDFFKEVQALGLPIHFIDAKVPLRPYFNLIYRLKPYKDFLKEQSIDIVHSWNWSSDWSEVLASRLGGVTFVFTKKAMSWGNLHWKLKSFLSNFIITTNAEMTDFFPYKKQQRLIPFGLDTAYYNSELFLKRDSNSKFKIVTVANLVKVKGIETLLRAIKITQKPDIFLDVIGDDTDEYAGYLKQMVTDLDIENQVSFLGKQNDVRPFLAQSDLYIIPSKKEGMPMALVEAMTMQLPVLGSNIPGVNYVLKDFSELLYETNNAKALSIKILEIYDKPLDERQAIGKKLRDYCLTHFSLNSFIESHETLYFKLAGKN</sequence>
<dbReference type="PANTHER" id="PTHR12526">
    <property type="entry name" value="GLYCOSYLTRANSFERASE"/>
    <property type="match status" value="1"/>
</dbReference>
<organism evidence="3 4">
    <name type="scientific">Confluentibacter flavum</name>
    <dbReference type="NCBI Taxonomy" id="1909700"/>
    <lineage>
        <taxon>Bacteria</taxon>
        <taxon>Pseudomonadati</taxon>
        <taxon>Bacteroidota</taxon>
        <taxon>Flavobacteriia</taxon>
        <taxon>Flavobacteriales</taxon>
        <taxon>Flavobacteriaceae</taxon>
        <taxon>Confluentibacter</taxon>
    </lineage>
</organism>
<dbReference type="AlphaFoldDB" id="A0A2N3HP76"/>
<dbReference type="RefSeq" id="WP_106658177.1">
    <property type="nucleotide sequence ID" value="NZ_PJEO01000009.1"/>
</dbReference>
<protein>
    <submittedName>
        <fullName evidence="3">Glycosyltransferase</fullName>
    </submittedName>
</protein>
<evidence type="ECO:0000259" key="2">
    <source>
        <dbReference type="Pfam" id="PF13439"/>
    </source>
</evidence>
<comment type="caution">
    <text evidence="3">The sequence shown here is derived from an EMBL/GenBank/DDBJ whole genome shotgun (WGS) entry which is preliminary data.</text>
</comment>